<evidence type="ECO:0000313" key="1">
    <source>
        <dbReference type="EMBL" id="NIY64359.1"/>
    </source>
</evidence>
<evidence type="ECO:0000313" key="2">
    <source>
        <dbReference type="Proteomes" id="UP000536624"/>
    </source>
</evidence>
<proteinExistence type="predicted"/>
<dbReference type="EMBL" id="JAALLH010000001">
    <property type="protein sequence ID" value="NIY64359.1"/>
    <property type="molecule type" value="Genomic_DNA"/>
</dbReference>
<sequence>MHRNNLLGAYLCACRERVSSGMEQGRDPHPSAHGPDALRLMAYYAQPGSDDLEELARLRDRQRR</sequence>
<name>A0A7X6AVH6_STRMQ</name>
<accession>A0A7X6AVH6</accession>
<reference evidence="1 2" key="1">
    <citation type="submission" date="2020-02" db="EMBL/GenBank/DDBJ databases">
        <title>Streptomyces malaysiensis DSM14702 (JHCC583434, PFL_A843) Genome sequencing and assembly.</title>
        <authorList>
            <person name="Samborskyy M."/>
        </authorList>
    </citation>
    <scope>NUCLEOTIDE SEQUENCE [LARGE SCALE GENOMIC DNA]</scope>
    <source>
        <strain evidence="1 2">DSM 14702</strain>
    </source>
</reference>
<protein>
    <submittedName>
        <fullName evidence="1">Uncharacterized protein</fullName>
    </submittedName>
</protein>
<dbReference type="AlphaFoldDB" id="A0A7X6AVH6"/>
<comment type="caution">
    <text evidence="1">The sequence shown here is derived from an EMBL/GenBank/DDBJ whole genome shotgun (WGS) entry which is preliminary data.</text>
</comment>
<gene>
    <name evidence="1" type="ORF">SMALB_2321</name>
</gene>
<dbReference type="Proteomes" id="UP000536624">
    <property type="component" value="Unassembled WGS sequence"/>
</dbReference>
<organism evidence="1 2">
    <name type="scientific">Streptomyces malaysiensis</name>
    <dbReference type="NCBI Taxonomy" id="92644"/>
    <lineage>
        <taxon>Bacteria</taxon>
        <taxon>Bacillati</taxon>
        <taxon>Actinomycetota</taxon>
        <taxon>Actinomycetes</taxon>
        <taxon>Kitasatosporales</taxon>
        <taxon>Streptomycetaceae</taxon>
        <taxon>Streptomyces</taxon>
        <taxon>Streptomyces violaceusniger group</taxon>
    </lineage>
</organism>
<dbReference type="RefSeq" id="WP_167500909.1">
    <property type="nucleotide sequence ID" value="NZ_JAALLH010000001.1"/>
</dbReference>